<evidence type="ECO:0000313" key="3">
    <source>
        <dbReference type="EMBL" id="SIP74851.1"/>
    </source>
</evidence>
<dbReference type="EMBL" id="FTLG01000234">
    <property type="protein sequence ID" value="SIP74851.1"/>
    <property type="molecule type" value="Genomic_DNA"/>
</dbReference>
<dbReference type="Proteomes" id="UP000224871">
    <property type="component" value="Unassembled WGS sequence"/>
</dbReference>
<sequence length="412" mass="47507">MSWLPDCSEYWVVDYSFTKKSLTKKEDEQFSAQAIIQAKSEHQALSELVEYLLRAGHEPGQYHTIQPLLDYLTTTSRQELPLLRHFRQGLERGERVISLNERNISSPLPAERGVLQFAVADSMPKKAHANYRYAVLDATVYRQVMGSFLISDLMVSNLRWESLFQGETQVTLEDSAPYLVELTESDDVYSRFQQTITQPAASALGVFIESDQSFSELRNHLRKFTYLKNEQLQTWMFYRFYVPQGLIPLLKSLPDAQLMHFMQPMQKIGYFDPQTTQYYSLSLAENALEKDKTALVTINPFLINSLAEQTQQRALAQMVKFIEETQPELSPQQKAQLPAFVLQQSNLVCLAGFAHQRSVLYLVAGRSLARDDEALWQRAWEYACAESQAQEVRALSCYEYCFKHVFKNRIAK</sequence>
<accession>A0A1N6N174</accession>
<evidence type="ECO:0000313" key="5">
    <source>
        <dbReference type="Proteomes" id="UP000224871"/>
    </source>
</evidence>
<feature type="domain" description="DUF4123" evidence="1">
    <location>
        <begin position="133"/>
        <end position="258"/>
    </location>
</feature>
<reference evidence="4" key="2">
    <citation type="submission" date="2016-12" db="EMBL/GenBank/DDBJ databases">
        <authorList>
            <person name="Gaudriault S."/>
        </authorList>
    </citation>
    <scope>NUCLEOTIDE SEQUENCE [LARGE SCALE GENOMIC DNA]</scope>
    <source>
        <strain evidence="4">HGB1681 (deposited as PTA-6826 in the American Type Culture Collection)</strain>
    </source>
</reference>
<dbReference type="SUPFAM" id="SSF159888">
    <property type="entry name" value="YdhG-like"/>
    <property type="match status" value="1"/>
</dbReference>
<name>A0A1N6N174_9GAMM</name>
<evidence type="ECO:0000313" key="2">
    <source>
        <dbReference type="EMBL" id="PHM30307.1"/>
    </source>
</evidence>
<evidence type="ECO:0000313" key="4">
    <source>
        <dbReference type="Proteomes" id="UP000196435"/>
    </source>
</evidence>
<reference evidence="3" key="1">
    <citation type="submission" date="2016-12" db="EMBL/GenBank/DDBJ databases">
        <authorList>
            <person name="Song W.-J."/>
            <person name="Kurnit D.M."/>
        </authorList>
    </citation>
    <scope>NUCLEOTIDE SEQUENCE [LARGE SCALE GENOMIC DNA]</scope>
    <source>
        <strain evidence="3">HGB1681</strain>
    </source>
</reference>
<dbReference type="EMBL" id="NIBU01000057">
    <property type="protein sequence ID" value="PHM30307.1"/>
    <property type="molecule type" value="Genomic_DNA"/>
</dbReference>
<dbReference type="InterPro" id="IPR025391">
    <property type="entry name" value="DUF4123"/>
</dbReference>
<evidence type="ECO:0000259" key="1">
    <source>
        <dbReference type="Pfam" id="PF13503"/>
    </source>
</evidence>
<reference evidence="2 5" key="3">
    <citation type="journal article" date="2017" name="Nat. Microbiol.">
        <title>Natural product diversity associated with the nematode symbionts Photorhabdus and Xenorhabdus.</title>
        <authorList>
            <person name="Tobias N.J."/>
            <person name="Wolff H."/>
            <person name="Djahanschiri B."/>
            <person name="Grundmann F."/>
            <person name="Kronenwerth M."/>
            <person name="Shi Y.M."/>
            <person name="Simonyi S."/>
            <person name="Grun P."/>
            <person name="Shapiro-Ilan D."/>
            <person name="Pidot S.J."/>
            <person name="Stinear T.P."/>
            <person name="Ebersberger I."/>
            <person name="Bode H.B."/>
        </authorList>
    </citation>
    <scope>NUCLEOTIDE SEQUENCE [LARGE SCALE GENOMIC DNA]</scope>
    <source>
        <strain evidence="2 5">DSM 16336</strain>
    </source>
</reference>
<keyword evidence="5" id="KW-1185">Reference proteome</keyword>
<organism evidence="3 4">
    <name type="scientific">Xenorhabdus innexi</name>
    <dbReference type="NCBI Taxonomy" id="290109"/>
    <lineage>
        <taxon>Bacteria</taxon>
        <taxon>Pseudomonadati</taxon>
        <taxon>Pseudomonadota</taxon>
        <taxon>Gammaproteobacteria</taxon>
        <taxon>Enterobacterales</taxon>
        <taxon>Morganellaceae</taxon>
        <taxon>Xenorhabdus</taxon>
    </lineage>
</organism>
<dbReference type="AlphaFoldDB" id="A0A1N6N174"/>
<dbReference type="RefSeq" id="WP_086954165.1">
    <property type="nucleotide sequence ID" value="NZ_CAWNQC010000256.1"/>
</dbReference>
<gene>
    <name evidence="2" type="ORF">Xinn_03338</name>
    <name evidence="3" type="ORF">XIS1_880016</name>
</gene>
<protein>
    <recommendedName>
        <fullName evidence="1">DUF4123 domain-containing protein</fullName>
    </recommendedName>
</protein>
<dbReference type="Pfam" id="PF13503">
    <property type="entry name" value="DUF4123"/>
    <property type="match status" value="1"/>
</dbReference>
<dbReference type="OrthoDB" id="6439028at2"/>
<dbReference type="Proteomes" id="UP000196435">
    <property type="component" value="Unassembled WGS sequence"/>
</dbReference>
<proteinExistence type="predicted"/>